<dbReference type="Pfam" id="PF00484">
    <property type="entry name" value="Pro_CA"/>
    <property type="match status" value="1"/>
</dbReference>
<organism evidence="9 10">
    <name type="scientific">Nostoc linckia z8</name>
    <dbReference type="NCBI Taxonomy" id="1628746"/>
    <lineage>
        <taxon>Bacteria</taxon>
        <taxon>Bacillati</taxon>
        <taxon>Cyanobacteriota</taxon>
        <taxon>Cyanophyceae</taxon>
        <taxon>Nostocales</taxon>
        <taxon>Nostocaceae</taxon>
        <taxon>Nostoc</taxon>
    </lineage>
</organism>
<keyword evidence="5" id="KW-0456">Lyase</keyword>
<dbReference type="InterPro" id="IPR006311">
    <property type="entry name" value="TAT_signal"/>
</dbReference>
<dbReference type="SMART" id="SM00947">
    <property type="entry name" value="Pro_CA"/>
    <property type="match status" value="1"/>
</dbReference>
<evidence type="ECO:0000256" key="3">
    <source>
        <dbReference type="ARBA" id="ARBA00022723"/>
    </source>
</evidence>
<dbReference type="InterPro" id="IPR001765">
    <property type="entry name" value="Carbonic_anhydrase"/>
</dbReference>
<keyword evidence="3 8" id="KW-0479">Metal-binding</keyword>
<dbReference type="EC" id="4.2.1.1" evidence="2"/>
<dbReference type="SUPFAM" id="SSF53056">
    <property type="entry name" value="beta-carbonic anhydrase, cab"/>
    <property type="match status" value="1"/>
</dbReference>
<dbReference type="RefSeq" id="WP_099071995.1">
    <property type="nucleotide sequence ID" value="NZ_LAHD01000149.1"/>
</dbReference>
<dbReference type="GO" id="GO:0004089">
    <property type="term" value="F:carbonate dehydratase activity"/>
    <property type="evidence" value="ECO:0007669"/>
    <property type="project" value="UniProtKB-EC"/>
</dbReference>
<dbReference type="PANTHER" id="PTHR11002:SF76">
    <property type="entry name" value="CARBONIC ANHYDRASE"/>
    <property type="match status" value="1"/>
</dbReference>
<feature type="binding site" evidence="8">
    <location>
        <position position="103"/>
    </location>
    <ligand>
        <name>Zn(2+)</name>
        <dbReference type="ChEBI" id="CHEBI:29105"/>
    </ligand>
</feature>
<dbReference type="Proteomes" id="UP000222310">
    <property type="component" value="Unassembled WGS sequence"/>
</dbReference>
<comment type="function">
    <text evidence="6">Catalyzes the reversible hydration of carbon dioxide to form bicarbonate.</text>
</comment>
<dbReference type="GO" id="GO:0008270">
    <property type="term" value="F:zinc ion binding"/>
    <property type="evidence" value="ECO:0007669"/>
    <property type="project" value="InterPro"/>
</dbReference>
<gene>
    <name evidence="9" type="ORF">VF08_32560</name>
</gene>
<comment type="similarity">
    <text evidence="1">Belongs to the beta-class carbonic anhydrase family.</text>
</comment>
<dbReference type="GeneID" id="57098303"/>
<comment type="cofactor">
    <cofactor evidence="8">
        <name>Zn(2+)</name>
        <dbReference type="ChEBI" id="CHEBI:29105"/>
    </cofactor>
    <text evidence="8">Binds 1 zinc ion per subunit.</text>
</comment>
<evidence type="ECO:0000313" key="10">
    <source>
        <dbReference type="Proteomes" id="UP000222310"/>
    </source>
</evidence>
<dbReference type="PROSITE" id="PS51318">
    <property type="entry name" value="TAT"/>
    <property type="match status" value="1"/>
</dbReference>
<sequence length="243" mass="25809">MSAQHPLTNVSRRNLLKYGAGAIGTGVLTAGIASNVVEPEKTLAQESPVDKEDITPEQALQELLDGNDRFVKSKRKNPHQNYSRLAEIAKGQKPFASILGCADSRVPSEIIFDQGLGDLFVCRIAGNIATSEEIGSLEFGSLVLGSKVIMVVGHERCGAVDATIKGAKVPGRIGSLIEVIRLGVERSKNQPGDKLENACKANILVQVETLKSSSVLSELIDAGKLKIVGGYYDLDTGKVTVIG</sequence>
<proteinExistence type="inferred from homology"/>
<dbReference type="CDD" id="cd03378">
    <property type="entry name" value="beta_CA_cladeC"/>
    <property type="match status" value="1"/>
</dbReference>
<evidence type="ECO:0000256" key="8">
    <source>
        <dbReference type="PIRSR" id="PIRSR601765-1"/>
    </source>
</evidence>
<evidence type="ECO:0000256" key="7">
    <source>
        <dbReference type="ARBA" id="ARBA00048348"/>
    </source>
</evidence>
<dbReference type="FunFam" id="3.40.1050.10:FF:000006">
    <property type="entry name" value="Carbonic anhydrase"/>
    <property type="match status" value="1"/>
</dbReference>
<feature type="binding site" evidence="8">
    <location>
        <position position="157"/>
    </location>
    <ligand>
        <name>Zn(2+)</name>
        <dbReference type="ChEBI" id="CHEBI:29105"/>
    </ligand>
</feature>
<reference evidence="9 10" key="1">
    <citation type="submission" date="2015-02" db="EMBL/GenBank/DDBJ databases">
        <title>Nostoc linckia genome annotation.</title>
        <authorList>
            <person name="Zhou Z."/>
        </authorList>
    </citation>
    <scope>NUCLEOTIDE SEQUENCE [LARGE SCALE GENOMIC DNA]</scope>
    <source>
        <strain evidence="10">z8</strain>
    </source>
</reference>
<feature type="binding site" evidence="8">
    <location>
        <position position="154"/>
    </location>
    <ligand>
        <name>Zn(2+)</name>
        <dbReference type="ChEBI" id="CHEBI:29105"/>
    </ligand>
</feature>
<evidence type="ECO:0000256" key="2">
    <source>
        <dbReference type="ARBA" id="ARBA00012925"/>
    </source>
</evidence>
<feature type="binding site" evidence="8">
    <location>
        <position position="101"/>
    </location>
    <ligand>
        <name>Zn(2+)</name>
        <dbReference type="ChEBI" id="CHEBI:29105"/>
    </ligand>
</feature>
<dbReference type="InterPro" id="IPR036874">
    <property type="entry name" value="Carbonic_anhydrase_sf"/>
</dbReference>
<accession>A0A9Q5Z5X4</accession>
<dbReference type="PANTHER" id="PTHR11002">
    <property type="entry name" value="CARBONIC ANHYDRASE"/>
    <property type="match status" value="1"/>
</dbReference>
<comment type="caution">
    <text evidence="9">The sequence shown here is derived from an EMBL/GenBank/DDBJ whole genome shotgun (WGS) entry which is preliminary data.</text>
</comment>
<name>A0A9Q5Z5X4_NOSLI</name>
<comment type="catalytic activity">
    <reaction evidence="7">
        <text>hydrogencarbonate + H(+) = CO2 + H2O</text>
        <dbReference type="Rhea" id="RHEA:10748"/>
        <dbReference type="ChEBI" id="CHEBI:15377"/>
        <dbReference type="ChEBI" id="CHEBI:15378"/>
        <dbReference type="ChEBI" id="CHEBI:16526"/>
        <dbReference type="ChEBI" id="CHEBI:17544"/>
        <dbReference type="EC" id="4.2.1.1"/>
    </reaction>
</comment>
<dbReference type="EMBL" id="LAHD01000149">
    <property type="protein sequence ID" value="PHJ95207.1"/>
    <property type="molecule type" value="Genomic_DNA"/>
</dbReference>
<dbReference type="Gene3D" id="3.40.1050.10">
    <property type="entry name" value="Carbonic anhydrase"/>
    <property type="match status" value="1"/>
</dbReference>
<dbReference type="AlphaFoldDB" id="A0A9Q5Z5X4"/>
<evidence type="ECO:0000256" key="6">
    <source>
        <dbReference type="ARBA" id="ARBA00024993"/>
    </source>
</evidence>
<evidence type="ECO:0000256" key="1">
    <source>
        <dbReference type="ARBA" id="ARBA00006217"/>
    </source>
</evidence>
<evidence type="ECO:0000256" key="4">
    <source>
        <dbReference type="ARBA" id="ARBA00022833"/>
    </source>
</evidence>
<evidence type="ECO:0000313" key="9">
    <source>
        <dbReference type="EMBL" id="PHJ95207.1"/>
    </source>
</evidence>
<evidence type="ECO:0000256" key="5">
    <source>
        <dbReference type="ARBA" id="ARBA00023239"/>
    </source>
</evidence>
<protein>
    <recommendedName>
        <fullName evidence="2">carbonic anhydrase</fullName>
        <ecNumber evidence="2">4.2.1.1</ecNumber>
    </recommendedName>
</protein>
<keyword evidence="4 8" id="KW-0862">Zinc</keyword>